<dbReference type="Gene3D" id="3.40.50.300">
    <property type="entry name" value="P-loop containing nucleotide triphosphate hydrolases"/>
    <property type="match status" value="2"/>
</dbReference>
<evidence type="ECO:0000259" key="9">
    <source>
        <dbReference type="SMART" id="SM00968"/>
    </source>
</evidence>
<evidence type="ECO:0000256" key="4">
    <source>
        <dbReference type="ARBA" id="ARBA00023054"/>
    </source>
</evidence>
<dbReference type="GO" id="GO:0005524">
    <property type="term" value="F:ATP binding"/>
    <property type="evidence" value="ECO:0007669"/>
    <property type="project" value="InterPro"/>
</dbReference>
<dbReference type="PANTHER" id="PTHR18937">
    <property type="entry name" value="STRUCTURAL MAINTENANCE OF CHROMOSOMES SMC FAMILY MEMBER"/>
    <property type="match status" value="1"/>
</dbReference>
<dbReference type="Pfam" id="PF02463">
    <property type="entry name" value="SMC_N"/>
    <property type="match status" value="1"/>
</dbReference>
<dbReference type="GO" id="GO:0003677">
    <property type="term" value="F:DNA binding"/>
    <property type="evidence" value="ECO:0007669"/>
    <property type="project" value="TreeGrafter"/>
</dbReference>
<feature type="coiled-coil region" evidence="8">
    <location>
        <begin position="426"/>
        <end position="487"/>
    </location>
</feature>
<organism evidence="10 11">
    <name type="scientific">Aphidius gifuensis</name>
    <name type="common">Parasitoid wasp</name>
    <dbReference type="NCBI Taxonomy" id="684658"/>
    <lineage>
        <taxon>Eukaryota</taxon>
        <taxon>Metazoa</taxon>
        <taxon>Ecdysozoa</taxon>
        <taxon>Arthropoda</taxon>
        <taxon>Hexapoda</taxon>
        <taxon>Insecta</taxon>
        <taxon>Pterygota</taxon>
        <taxon>Neoptera</taxon>
        <taxon>Endopterygota</taxon>
        <taxon>Hymenoptera</taxon>
        <taxon>Apocrita</taxon>
        <taxon>Ichneumonoidea</taxon>
        <taxon>Braconidae</taxon>
        <taxon>Aphidiinae</taxon>
        <taxon>Aphidius</taxon>
    </lineage>
</organism>
<dbReference type="InterPro" id="IPR027417">
    <property type="entry name" value="P-loop_NTPase"/>
</dbReference>
<evidence type="ECO:0000256" key="2">
    <source>
        <dbReference type="ARBA" id="ARBA00022618"/>
    </source>
</evidence>
<evidence type="ECO:0000313" key="10">
    <source>
        <dbReference type="EMBL" id="KAF7992012.1"/>
    </source>
</evidence>
<dbReference type="Pfam" id="PF06470">
    <property type="entry name" value="SMC_hinge"/>
    <property type="match status" value="1"/>
</dbReference>
<evidence type="ECO:0000256" key="3">
    <source>
        <dbReference type="ARBA" id="ARBA00022776"/>
    </source>
</evidence>
<evidence type="ECO:0000256" key="7">
    <source>
        <dbReference type="PIRNR" id="PIRNR005719"/>
    </source>
</evidence>
<evidence type="ECO:0000256" key="8">
    <source>
        <dbReference type="SAM" id="Coils"/>
    </source>
</evidence>
<gene>
    <name evidence="10" type="ORF">HCN44_010832</name>
</gene>
<dbReference type="SUPFAM" id="SSF52540">
    <property type="entry name" value="P-loop containing nucleoside triphosphate hydrolases"/>
    <property type="match status" value="1"/>
</dbReference>
<proteinExistence type="inferred from homology"/>
<dbReference type="InterPro" id="IPR024704">
    <property type="entry name" value="SMC"/>
</dbReference>
<reference evidence="10 11" key="1">
    <citation type="submission" date="2020-08" db="EMBL/GenBank/DDBJ databases">
        <title>Aphidius gifuensis genome sequencing and assembly.</title>
        <authorList>
            <person name="Du Z."/>
        </authorList>
    </citation>
    <scope>NUCLEOTIDE SEQUENCE [LARGE SCALE GENOMIC DNA]</scope>
    <source>
        <strain evidence="10">YNYX2018</strain>
        <tissue evidence="10">Adults</tissue>
    </source>
</reference>
<dbReference type="InterPro" id="IPR036277">
    <property type="entry name" value="SMC_hinge_sf"/>
</dbReference>
<comment type="caution">
    <text evidence="10">The sequence shown here is derived from an EMBL/GenBank/DDBJ whole genome shotgun (WGS) entry which is preliminary data.</text>
</comment>
<dbReference type="InterPro" id="IPR010935">
    <property type="entry name" value="SMC_hinge"/>
</dbReference>
<keyword evidence="4 8" id="KW-0175">Coiled coil</keyword>
<evidence type="ECO:0000256" key="1">
    <source>
        <dbReference type="ARBA" id="ARBA00004123"/>
    </source>
</evidence>
<accession>A0A835CQ87</accession>
<dbReference type="PANTHER" id="PTHR18937:SF12">
    <property type="entry name" value="STRUCTURAL MAINTENANCE OF CHROMOSOMES PROTEIN"/>
    <property type="match status" value="1"/>
</dbReference>
<evidence type="ECO:0000256" key="5">
    <source>
        <dbReference type="ARBA" id="ARBA00023242"/>
    </source>
</evidence>
<dbReference type="Proteomes" id="UP000639338">
    <property type="component" value="Unassembled WGS sequence"/>
</dbReference>
<dbReference type="SMART" id="SM00968">
    <property type="entry name" value="SMC_hinge"/>
    <property type="match status" value="1"/>
</dbReference>
<dbReference type="Gene3D" id="3.30.70.1620">
    <property type="match status" value="1"/>
</dbReference>
<keyword evidence="5 7" id="KW-0539">Nucleus</keyword>
<dbReference type="GO" id="GO:0008278">
    <property type="term" value="C:cohesin complex"/>
    <property type="evidence" value="ECO:0007669"/>
    <property type="project" value="TreeGrafter"/>
</dbReference>
<keyword evidence="2" id="KW-0132">Cell division</keyword>
<evidence type="ECO:0000313" key="11">
    <source>
        <dbReference type="Proteomes" id="UP000639338"/>
    </source>
</evidence>
<keyword evidence="6" id="KW-0131">Cell cycle</keyword>
<protein>
    <recommendedName>
        <fullName evidence="7">Structural maintenance of chromosomes protein</fullName>
    </recommendedName>
</protein>
<name>A0A835CQ87_APHGI</name>
<keyword evidence="11" id="KW-1185">Reference proteome</keyword>
<dbReference type="OrthoDB" id="413649at2759"/>
<dbReference type="GO" id="GO:0005634">
    <property type="term" value="C:nucleus"/>
    <property type="evidence" value="ECO:0007669"/>
    <property type="project" value="UniProtKB-SubCell"/>
</dbReference>
<dbReference type="GO" id="GO:0016887">
    <property type="term" value="F:ATP hydrolysis activity"/>
    <property type="evidence" value="ECO:0007669"/>
    <property type="project" value="InterPro"/>
</dbReference>
<dbReference type="InterPro" id="IPR003395">
    <property type="entry name" value="RecF/RecN/SMC_N"/>
</dbReference>
<feature type="domain" description="SMC hinge" evidence="9">
    <location>
        <begin position="509"/>
        <end position="627"/>
    </location>
</feature>
<dbReference type="PIRSF" id="PIRSF005719">
    <property type="entry name" value="SMC"/>
    <property type="match status" value="1"/>
</dbReference>
<keyword evidence="3" id="KW-0498">Mitosis</keyword>
<dbReference type="AlphaFoldDB" id="A0A835CQ87"/>
<sequence length="1225" mass="143018">MSVYLSQVQISYFKSFCGVTTIEIIKPGQWLSIIGKNGSGKSNFMEAIAFALGESRVSLRCSKITDLEYKDSNGHSDPFGQTYVAVTLKQNLETMKTFKRSIENKKFIFYIDDEDVSMDEYVDELKSHGLNIDSMNFLVYQGNIDSIIDSTPKERTAMFEEISRSIEFKQDYDKLRLEIDEMQLTSMQLTKEAKHLVQQKHSFGLSIERTRKRDQLVQKYDQMNIEYFLFILYDIEKYCTNVEKNIQENDNELTKLYDKKNGIENKLKNIQDNYKIESLKMAPYENKIKENSLKLQKLNIDVKKIQENIEMTQKILSKNQSKFNKAEADEKKRLRNIESLELQLADLSSIKNNFIKELSNKNIQLNDDDRKNYLQLRAKVSAKRDELNPNNQIDQRKKNYIERKLTYEKIQLDEINLILSHKLNMKETLKKNVLQLETVKRQTQENLTQVHEKLDGMKSKILSEDDVEGLKTQLEEIQMKLNDLNIASEYKKKQQKNQTIINILKKKIDGVHGRLHEFCQPIDKRYQTAMGKAFGNKYFGIIVDDSTTAATCIKFLKEHRMSPQLFIPMDNIKCTPLKEQLRSIKDLKDVHLLIDLLKYDVKYKNVVLNAAGSTLVCRNTDDARIVAFETTKMRNDETREYLDAVSLDGVFFRKNGSFSGKGSDFDMIKHIENSKEFNELTQKKRELLLKLLEHNNSTSSMAMSTIKEQEQLLLTYKNRSSYCEGNLAKIEKKLHELELSISELNEQKKNTQDNLKTLEQDLKNLDEEMTNEGENLDTQIAQYEKEIFTNFCKQKNIDNIKEFENFISLIEKKHEKLEDLNDQCSRIEELLKYERANKSIIEKISSYEDKLQELGDKITEMNDIRNSLQDEIKIISIEQSALENQLKEDKKKIALYSAKISELSLDLEQTTQKIIKLENEIDNYRHKKLEKLREKHDLLLKAKIQSIDLPMLKGNLDDLFSDDSSQDSWQNIQEREFQLKFDYSILPDNQLNEINSLNINLIKEKYQKDLSDIENEIGETTIPEAHDKLKNVDLKLKHLRTQKLQHAKKLNEKMRKFELIKWKRADKFNKFFKNVEESIGEIYKTLSGETAAQAVLMLYNPEEPYLDGIEYECCPSNKQRLPMSSFSGGERTIAGLSLLFSLRSALPPPFLIMDEIDGPLDKHHFNNLIKFFNTIKEKQQIILISLNDKIFSKSDVVIGVMKKICDFEDPKSQAFNINLEAYPQD</sequence>
<dbReference type="Gene3D" id="1.20.1060.20">
    <property type="match status" value="1"/>
</dbReference>
<evidence type="ECO:0000256" key="6">
    <source>
        <dbReference type="ARBA" id="ARBA00023306"/>
    </source>
</evidence>
<dbReference type="EMBL" id="JACMRX010000004">
    <property type="protein sequence ID" value="KAF7992012.1"/>
    <property type="molecule type" value="Genomic_DNA"/>
</dbReference>
<dbReference type="SUPFAM" id="SSF75553">
    <property type="entry name" value="Smc hinge domain"/>
    <property type="match status" value="1"/>
</dbReference>
<feature type="coiled-coil region" evidence="8">
    <location>
        <begin position="246"/>
        <end position="357"/>
    </location>
</feature>
<dbReference type="GO" id="GO:0051301">
    <property type="term" value="P:cell division"/>
    <property type="evidence" value="ECO:0007669"/>
    <property type="project" value="UniProtKB-KW"/>
</dbReference>
<comment type="subcellular location">
    <subcellularLocation>
        <location evidence="1 7">Nucleus</location>
    </subcellularLocation>
</comment>
<feature type="coiled-coil region" evidence="8">
    <location>
        <begin position="727"/>
        <end position="934"/>
    </location>
</feature>
<comment type="similarity">
    <text evidence="7">Belongs to the SMC family.</text>
</comment>
<dbReference type="GO" id="GO:0007062">
    <property type="term" value="P:sister chromatid cohesion"/>
    <property type="evidence" value="ECO:0007669"/>
    <property type="project" value="TreeGrafter"/>
</dbReference>